<reference evidence="1 2" key="1">
    <citation type="submission" date="2005-09" db="EMBL/GenBank/DDBJ databases">
        <authorList>
            <person name="Mural R.J."/>
            <person name="Li P.W."/>
            <person name="Adams M.D."/>
            <person name="Amanatides P.G."/>
            <person name="Baden-Tillson H."/>
            <person name="Barnstead M."/>
            <person name="Chin S.H."/>
            <person name="Dew I."/>
            <person name="Evans C.A."/>
            <person name="Ferriera S."/>
            <person name="Flanigan M."/>
            <person name="Fosler C."/>
            <person name="Glodek A."/>
            <person name="Gu Z."/>
            <person name="Holt R.A."/>
            <person name="Jennings D."/>
            <person name="Kraft C.L."/>
            <person name="Lu F."/>
            <person name="Nguyen T."/>
            <person name="Nusskern D.R."/>
            <person name="Pfannkoch C.M."/>
            <person name="Sitter C."/>
            <person name="Sutton G.G."/>
            <person name="Venter J.C."/>
            <person name="Wang Z."/>
            <person name="Woodage T."/>
            <person name="Zheng X.H."/>
            <person name="Zhong F."/>
        </authorList>
    </citation>
    <scope>NUCLEOTIDE SEQUENCE [LARGE SCALE GENOMIC DNA]</scope>
    <source>
        <strain>BN</strain>
        <strain evidence="2">Sprague-Dawley</strain>
    </source>
</reference>
<name>A6KQI8_RAT</name>
<dbReference type="Proteomes" id="UP000234681">
    <property type="component" value="Chromosome 7"/>
</dbReference>
<dbReference type="EMBL" id="CH474088">
    <property type="protein sequence ID" value="EDL86613.1"/>
    <property type="molecule type" value="Genomic_DNA"/>
</dbReference>
<dbReference type="AlphaFoldDB" id="A6KQI8"/>
<proteinExistence type="predicted"/>
<evidence type="ECO:0000313" key="2">
    <source>
        <dbReference type="Proteomes" id="UP000234681"/>
    </source>
</evidence>
<gene>
    <name evidence="1" type="primary">LOC300308</name>
    <name evidence="1" type="ORF">rCG_37557</name>
</gene>
<evidence type="ECO:0000313" key="1">
    <source>
        <dbReference type="EMBL" id="EDL86613.1"/>
    </source>
</evidence>
<accession>A6KQI8</accession>
<sequence>MTLTYNEAVEGHEAFLTEATQPGAQIPRLCTKVLPCLSLVSRV</sequence>
<organism evidence="1 2">
    <name type="scientific">Rattus norvegicus</name>
    <name type="common">Rat</name>
    <dbReference type="NCBI Taxonomy" id="10116"/>
    <lineage>
        <taxon>Eukaryota</taxon>
        <taxon>Metazoa</taxon>
        <taxon>Chordata</taxon>
        <taxon>Craniata</taxon>
        <taxon>Vertebrata</taxon>
        <taxon>Euteleostomi</taxon>
        <taxon>Mammalia</taxon>
        <taxon>Eutheria</taxon>
        <taxon>Euarchontoglires</taxon>
        <taxon>Glires</taxon>
        <taxon>Rodentia</taxon>
        <taxon>Myomorpha</taxon>
        <taxon>Muroidea</taxon>
        <taxon>Muridae</taxon>
        <taxon>Murinae</taxon>
        <taxon>Rattus</taxon>
    </lineage>
</organism>
<protein>
    <submittedName>
        <fullName evidence="1">Uncharacterized protein LOC300308</fullName>
    </submittedName>
</protein>